<reference evidence="3" key="2">
    <citation type="submission" date="2015-01" db="EMBL/GenBank/DDBJ databases">
        <title>Evolutionary Origins and Diversification of the Mycorrhizal Mutualists.</title>
        <authorList>
            <consortium name="DOE Joint Genome Institute"/>
            <consortium name="Mycorrhizal Genomics Consortium"/>
            <person name="Kohler A."/>
            <person name="Kuo A."/>
            <person name="Nagy L.G."/>
            <person name="Floudas D."/>
            <person name="Copeland A."/>
            <person name="Barry K.W."/>
            <person name="Cichocki N."/>
            <person name="Veneault-Fourrey C."/>
            <person name="LaButti K."/>
            <person name="Lindquist E.A."/>
            <person name="Lipzen A."/>
            <person name="Lundell T."/>
            <person name="Morin E."/>
            <person name="Murat C."/>
            <person name="Riley R."/>
            <person name="Ohm R."/>
            <person name="Sun H."/>
            <person name="Tunlid A."/>
            <person name="Henrissat B."/>
            <person name="Grigoriev I.V."/>
            <person name="Hibbett D.S."/>
            <person name="Martin F."/>
        </authorList>
    </citation>
    <scope>NUCLEOTIDE SEQUENCE [LARGE SCALE GENOMIC DNA]</scope>
    <source>
        <strain evidence="3">Ve08.2h10</strain>
    </source>
</reference>
<name>A0A0D0CHH9_9AGAM</name>
<keyword evidence="3" id="KW-1185">Reference proteome</keyword>
<evidence type="ECO:0000313" key="3">
    <source>
        <dbReference type="Proteomes" id="UP000054538"/>
    </source>
</evidence>
<evidence type="ECO:0000313" key="2">
    <source>
        <dbReference type="EMBL" id="KIK74683.1"/>
    </source>
</evidence>
<feature type="region of interest" description="Disordered" evidence="1">
    <location>
        <begin position="17"/>
        <end position="39"/>
    </location>
</feature>
<dbReference type="AlphaFoldDB" id="A0A0D0CHH9"/>
<feature type="compositionally biased region" description="Basic and acidic residues" evidence="1">
    <location>
        <begin position="20"/>
        <end position="37"/>
    </location>
</feature>
<evidence type="ECO:0000256" key="1">
    <source>
        <dbReference type="SAM" id="MobiDB-lite"/>
    </source>
</evidence>
<reference evidence="2 3" key="1">
    <citation type="submission" date="2014-04" db="EMBL/GenBank/DDBJ databases">
        <authorList>
            <consortium name="DOE Joint Genome Institute"/>
            <person name="Kuo A."/>
            <person name="Kohler A."/>
            <person name="Jargeat P."/>
            <person name="Nagy L.G."/>
            <person name="Floudas D."/>
            <person name="Copeland A."/>
            <person name="Barry K.W."/>
            <person name="Cichocki N."/>
            <person name="Veneault-Fourrey C."/>
            <person name="LaButti K."/>
            <person name="Lindquist E.A."/>
            <person name="Lipzen A."/>
            <person name="Lundell T."/>
            <person name="Morin E."/>
            <person name="Murat C."/>
            <person name="Sun H."/>
            <person name="Tunlid A."/>
            <person name="Henrissat B."/>
            <person name="Grigoriev I.V."/>
            <person name="Hibbett D.S."/>
            <person name="Martin F."/>
            <person name="Nordberg H.P."/>
            <person name="Cantor M.N."/>
            <person name="Hua S.X."/>
        </authorList>
    </citation>
    <scope>NUCLEOTIDE SEQUENCE [LARGE SCALE GENOMIC DNA]</scope>
    <source>
        <strain evidence="2 3">Ve08.2h10</strain>
    </source>
</reference>
<protein>
    <submittedName>
        <fullName evidence="2">Uncharacterized protein</fullName>
    </submittedName>
</protein>
<dbReference type="Proteomes" id="UP000054538">
    <property type="component" value="Unassembled WGS sequence"/>
</dbReference>
<dbReference type="OrthoDB" id="2691249at2759"/>
<accession>A0A0D0CHH9</accession>
<proteinExistence type="predicted"/>
<dbReference type="STRING" id="930991.A0A0D0CHH9"/>
<gene>
    <name evidence="2" type="ORF">PAXRUDRAFT_835918</name>
</gene>
<sequence>MEVLAVCETLGAGMGATAKRGKEGETPVVRTSEDSEGKNAIGNAPLRLWVGERFLELFKRSGKDNRACKQQAFNVMYQSAVDSLGTPRTRLW</sequence>
<organism evidence="2 3">
    <name type="scientific">Paxillus rubicundulus Ve08.2h10</name>
    <dbReference type="NCBI Taxonomy" id="930991"/>
    <lineage>
        <taxon>Eukaryota</taxon>
        <taxon>Fungi</taxon>
        <taxon>Dikarya</taxon>
        <taxon>Basidiomycota</taxon>
        <taxon>Agaricomycotina</taxon>
        <taxon>Agaricomycetes</taxon>
        <taxon>Agaricomycetidae</taxon>
        <taxon>Boletales</taxon>
        <taxon>Paxilineae</taxon>
        <taxon>Paxillaceae</taxon>
        <taxon>Paxillus</taxon>
    </lineage>
</organism>
<dbReference type="InParanoid" id="A0A0D0CHH9"/>
<dbReference type="EMBL" id="KN828644">
    <property type="protein sequence ID" value="KIK74683.1"/>
    <property type="molecule type" value="Genomic_DNA"/>
</dbReference>
<dbReference type="HOGENOM" id="CLU_2413938_0_0_1"/>